<protein>
    <submittedName>
        <fullName evidence="1">Uncharacterized protein</fullName>
    </submittedName>
</protein>
<proteinExistence type="predicted"/>
<gene>
    <name evidence="1" type="ORF">PAHAL_5G417100</name>
</gene>
<name>A0A2S3HWE0_9POAL</name>
<evidence type="ECO:0000313" key="1">
    <source>
        <dbReference type="EMBL" id="PAN31405.1"/>
    </source>
</evidence>
<reference evidence="1" key="1">
    <citation type="submission" date="2018-04" db="EMBL/GenBank/DDBJ databases">
        <title>WGS assembly of Panicum hallii.</title>
        <authorList>
            <person name="Lovell J."/>
            <person name="Jenkins J."/>
            <person name="Lowry D."/>
            <person name="Mamidi S."/>
            <person name="Sreedasyam A."/>
            <person name="Weng X."/>
            <person name="Barry K."/>
            <person name="Bonette J."/>
            <person name="Campitelli B."/>
            <person name="Daum C."/>
            <person name="Gordon S."/>
            <person name="Gould B."/>
            <person name="Lipzen A."/>
            <person name="Macqueen A."/>
            <person name="Palacio-Mejia J."/>
            <person name="Plott C."/>
            <person name="Shakirov E."/>
            <person name="Shu S."/>
            <person name="Yoshinaga Y."/>
            <person name="Zane M."/>
            <person name="Rokhsar D."/>
            <person name="Grimwood J."/>
            <person name="Schmutz J."/>
            <person name="Juenger T."/>
        </authorList>
    </citation>
    <scope>NUCLEOTIDE SEQUENCE [LARGE SCALE GENOMIC DNA]</scope>
    <source>
        <strain evidence="1">FIL2</strain>
    </source>
</reference>
<dbReference type="AlphaFoldDB" id="A0A2S3HWE0"/>
<dbReference type="Gramene" id="PAN31405">
    <property type="protein sequence ID" value="PAN31405"/>
    <property type="gene ID" value="PAHAL_5G417100"/>
</dbReference>
<dbReference type="EMBL" id="CM008050">
    <property type="protein sequence ID" value="PAN31405.1"/>
    <property type="molecule type" value="Genomic_DNA"/>
</dbReference>
<organism evidence="1">
    <name type="scientific">Panicum hallii</name>
    <dbReference type="NCBI Taxonomy" id="206008"/>
    <lineage>
        <taxon>Eukaryota</taxon>
        <taxon>Viridiplantae</taxon>
        <taxon>Streptophyta</taxon>
        <taxon>Embryophyta</taxon>
        <taxon>Tracheophyta</taxon>
        <taxon>Spermatophyta</taxon>
        <taxon>Magnoliopsida</taxon>
        <taxon>Liliopsida</taxon>
        <taxon>Poales</taxon>
        <taxon>Poaceae</taxon>
        <taxon>PACMAD clade</taxon>
        <taxon>Panicoideae</taxon>
        <taxon>Panicodae</taxon>
        <taxon>Paniceae</taxon>
        <taxon>Panicinae</taxon>
        <taxon>Panicum</taxon>
        <taxon>Panicum sect. Panicum</taxon>
    </lineage>
</organism>
<sequence length="161" mass="17660">MVAGERSRPTRGLGGGGGVFCNAPLARATQGRWCGCAGKRILFWSSPQQPSSQAALGETIVVESASVPLRLPSRIQWLGGEHPLPCDEAASPWTRYWYKGTTLDAVRALLILCKQSSLRPPNLKVEITWRWVAKLVIHQCEVQALSDPYQWSWKSCANSAA</sequence>
<dbReference type="Proteomes" id="UP000243499">
    <property type="component" value="Chromosome 5"/>
</dbReference>
<accession>A0A2S3HWE0</accession>